<organism evidence="10 11">
    <name type="scientific">Sphingomonas naasensis</name>
    <dbReference type="NCBI Taxonomy" id="1344951"/>
    <lineage>
        <taxon>Bacteria</taxon>
        <taxon>Pseudomonadati</taxon>
        <taxon>Pseudomonadota</taxon>
        <taxon>Alphaproteobacteria</taxon>
        <taxon>Sphingomonadales</taxon>
        <taxon>Sphingomonadaceae</taxon>
        <taxon>Sphingomonas</taxon>
    </lineage>
</organism>
<dbReference type="Pfam" id="PF22848">
    <property type="entry name" value="ASD1_dom"/>
    <property type="match status" value="1"/>
</dbReference>
<dbReference type="AlphaFoldDB" id="A0A4S1WN38"/>
<evidence type="ECO:0000259" key="9">
    <source>
        <dbReference type="SMART" id="SM00813"/>
    </source>
</evidence>
<keyword evidence="11" id="KW-1185">Reference proteome</keyword>
<dbReference type="EMBL" id="SRXU01000003">
    <property type="protein sequence ID" value="TGX43310.1"/>
    <property type="molecule type" value="Genomic_DNA"/>
</dbReference>
<proteinExistence type="inferred from homology"/>
<comment type="caution">
    <text evidence="10">The sequence shown here is derived from an EMBL/GenBank/DDBJ whole genome shotgun (WGS) entry which is preliminary data.</text>
</comment>
<accession>A0A4S1WN38</accession>
<feature type="signal peptide" evidence="8">
    <location>
        <begin position="1"/>
        <end position="23"/>
    </location>
</feature>
<dbReference type="SMART" id="SM00813">
    <property type="entry name" value="Alpha-L-AF_C"/>
    <property type="match status" value="1"/>
</dbReference>
<dbReference type="PANTHER" id="PTHR43576">
    <property type="entry name" value="ALPHA-L-ARABINOFURANOSIDASE C-RELATED"/>
    <property type="match status" value="1"/>
</dbReference>
<protein>
    <recommendedName>
        <fullName evidence="4">non-reducing end alpha-L-arabinofuranosidase</fullName>
        <ecNumber evidence="4">3.2.1.55</ecNumber>
    </recommendedName>
</protein>
<evidence type="ECO:0000313" key="10">
    <source>
        <dbReference type="EMBL" id="TGX43310.1"/>
    </source>
</evidence>
<keyword evidence="7" id="KW-0326">Glycosidase</keyword>
<dbReference type="SUPFAM" id="SSF51445">
    <property type="entry name" value="(Trans)glycosidases"/>
    <property type="match status" value="1"/>
</dbReference>
<reference evidence="10 11" key="1">
    <citation type="submission" date="2019-04" db="EMBL/GenBank/DDBJ databases">
        <title>Sphingomonas psychrotolerans sp. nov., isolated from soil in the Tianshan Mountains, Xinjiang, China.</title>
        <authorList>
            <person name="Luo Y."/>
            <person name="Sheng H."/>
        </authorList>
    </citation>
    <scope>NUCLEOTIDE SEQUENCE [LARGE SCALE GENOMIC DNA]</scope>
    <source>
        <strain evidence="10 11">KIS18-15</strain>
    </source>
</reference>
<dbReference type="GO" id="GO:0000272">
    <property type="term" value="P:polysaccharide catabolic process"/>
    <property type="evidence" value="ECO:0007669"/>
    <property type="project" value="TreeGrafter"/>
</dbReference>
<evidence type="ECO:0000256" key="8">
    <source>
        <dbReference type="SAM" id="SignalP"/>
    </source>
</evidence>
<dbReference type="InterPro" id="IPR055235">
    <property type="entry name" value="ASD1_cat"/>
</dbReference>
<evidence type="ECO:0000256" key="3">
    <source>
        <dbReference type="ARBA" id="ARBA00011165"/>
    </source>
</evidence>
<feature type="domain" description="Alpha-L-arabinofuranosidase C-terminal" evidence="9">
    <location>
        <begin position="322"/>
        <end position="507"/>
    </location>
</feature>
<dbReference type="InterPro" id="IPR013780">
    <property type="entry name" value="Glyco_hydro_b"/>
</dbReference>
<dbReference type="Gene3D" id="3.20.20.80">
    <property type="entry name" value="Glycosidases"/>
    <property type="match status" value="1"/>
</dbReference>
<evidence type="ECO:0000256" key="2">
    <source>
        <dbReference type="ARBA" id="ARBA00007186"/>
    </source>
</evidence>
<evidence type="ECO:0000256" key="1">
    <source>
        <dbReference type="ARBA" id="ARBA00001462"/>
    </source>
</evidence>
<sequence>MKHWKQGLVSVAATIAFAAPALAQAPVAVTVTVDTAKAGPKIEPAIYGQFAEHLGRGIYEGVWVGPESPIPNTNGYRNDVLAALKHIKVPVVRWPGGCFADEYDWRDGIGPRSKRPVRINRHWGGVTEDNAVGTHEFMNYSEMLGADAYVAGNMGSMSPRDMSQWVEYMTAEKGSLAEERKKNGRAEPWTVKYFGVGNETWGCGGSMRPEYSADLHRRYQEFVNAPAGKPRIVKVASGANASDYNFTDVMMRQAGDRMNALSVHYYTLPTGKWDKKGAATGFNEDEWASTLGRATFMDELITKHAAMMDKHDPQKRVGLYVDEWGTWYDQEAGSTPGFLYQQNSLRDAEVAALTLNIFHRHTDRVRMANIAQMVNVLQAMILTDKGRMVLTPTYHVFDMYVPFQGATPYEADVKGPSYERAGFKVPMVDVSAARGTDGRLYLSLTNTDPNKPARVTTNLSGTARGRILTGPSIDTHNTFDKPNTIQPAPYSARSSGGKLTFDLPAKSIVVVSVE</sequence>
<keyword evidence="5" id="KW-0378">Hydrolase</keyword>
<keyword evidence="8" id="KW-0732">Signal</keyword>
<dbReference type="GO" id="GO:0046556">
    <property type="term" value="F:alpha-L-arabinofuranosidase activity"/>
    <property type="evidence" value="ECO:0007669"/>
    <property type="project" value="UniProtKB-EC"/>
</dbReference>
<dbReference type="InterPro" id="IPR010720">
    <property type="entry name" value="Alpha-L-AF_C"/>
</dbReference>
<comment type="catalytic activity">
    <reaction evidence="1">
        <text>Hydrolysis of terminal non-reducing alpha-L-arabinofuranoside residues in alpha-L-arabinosides.</text>
        <dbReference type="EC" id="3.2.1.55"/>
    </reaction>
</comment>
<dbReference type="Pfam" id="PF06964">
    <property type="entry name" value="Alpha-L-AF_C"/>
    <property type="match status" value="1"/>
</dbReference>
<dbReference type="PANTHER" id="PTHR43576:SF2">
    <property type="entry name" value="INTRACELLULAR EXO-ALPHA-L-ARABINOFURANOSIDASE 2"/>
    <property type="match status" value="1"/>
</dbReference>
<keyword evidence="6" id="KW-0119">Carbohydrate metabolism</keyword>
<dbReference type="SUPFAM" id="SSF51011">
    <property type="entry name" value="Glycosyl hydrolase domain"/>
    <property type="match status" value="1"/>
</dbReference>
<gene>
    <name evidence="10" type="ORF">E5A74_09095</name>
</gene>
<feature type="chain" id="PRO_5021034872" description="non-reducing end alpha-L-arabinofuranosidase" evidence="8">
    <location>
        <begin position="24"/>
        <end position="514"/>
    </location>
</feature>
<evidence type="ECO:0000256" key="7">
    <source>
        <dbReference type="ARBA" id="ARBA00023295"/>
    </source>
</evidence>
<comment type="subunit">
    <text evidence="3">Homohexamer; trimer of dimers.</text>
</comment>
<evidence type="ECO:0000256" key="4">
    <source>
        <dbReference type="ARBA" id="ARBA00012670"/>
    </source>
</evidence>
<evidence type="ECO:0000313" key="11">
    <source>
        <dbReference type="Proteomes" id="UP000309848"/>
    </source>
</evidence>
<comment type="similarity">
    <text evidence="2">Belongs to the glycosyl hydrolase 51 family.</text>
</comment>
<dbReference type="Gene3D" id="2.60.40.1180">
    <property type="entry name" value="Golgi alpha-mannosidase II"/>
    <property type="match status" value="1"/>
</dbReference>
<dbReference type="OrthoDB" id="9758333at2"/>
<dbReference type="GO" id="GO:0046373">
    <property type="term" value="P:L-arabinose metabolic process"/>
    <property type="evidence" value="ECO:0007669"/>
    <property type="project" value="InterPro"/>
</dbReference>
<evidence type="ECO:0000256" key="6">
    <source>
        <dbReference type="ARBA" id="ARBA00023277"/>
    </source>
</evidence>
<dbReference type="EC" id="3.2.1.55" evidence="4"/>
<evidence type="ECO:0000256" key="5">
    <source>
        <dbReference type="ARBA" id="ARBA00022801"/>
    </source>
</evidence>
<dbReference type="RefSeq" id="WP_135984011.1">
    <property type="nucleotide sequence ID" value="NZ_JAASQM010000002.1"/>
</dbReference>
<dbReference type="InterPro" id="IPR017853">
    <property type="entry name" value="GH"/>
</dbReference>
<name>A0A4S1WN38_9SPHN</name>
<dbReference type="Proteomes" id="UP000309848">
    <property type="component" value="Unassembled WGS sequence"/>
</dbReference>